<dbReference type="RefSeq" id="WP_307688465.1">
    <property type="nucleotide sequence ID" value="NZ_JAUSRO010000003.1"/>
</dbReference>
<comment type="subcellular location">
    <subcellularLocation>
        <location evidence="1">Chromosome</location>
    </subcellularLocation>
</comment>
<keyword evidence="5" id="KW-0949">S-adenosyl-L-methionine</keyword>
<evidence type="ECO:0000256" key="5">
    <source>
        <dbReference type="ARBA" id="ARBA00022691"/>
    </source>
</evidence>
<dbReference type="InterPro" id="IPR046341">
    <property type="entry name" value="SET_dom_sf"/>
</dbReference>
<name>A0ABT9S2Q7_9BURK</name>
<dbReference type="Pfam" id="PF00856">
    <property type="entry name" value="SET"/>
    <property type="match status" value="1"/>
</dbReference>
<evidence type="ECO:0000259" key="7">
    <source>
        <dbReference type="PROSITE" id="PS50868"/>
    </source>
</evidence>
<dbReference type="Gene3D" id="2.170.270.10">
    <property type="entry name" value="SET domain"/>
    <property type="match status" value="1"/>
</dbReference>
<dbReference type="SMART" id="SM00508">
    <property type="entry name" value="PostSET"/>
    <property type="match status" value="1"/>
</dbReference>
<keyword evidence="2" id="KW-0158">Chromosome</keyword>
<dbReference type="PROSITE" id="PS50280">
    <property type="entry name" value="SET"/>
    <property type="match status" value="1"/>
</dbReference>
<dbReference type="SUPFAM" id="SSF82199">
    <property type="entry name" value="SET domain"/>
    <property type="match status" value="1"/>
</dbReference>
<protein>
    <submittedName>
        <fullName evidence="8">SET domain-containing protein</fullName>
    </submittedName>
</protein>
<gene>
    <name evidence="8" type="ORF">J2W36_000878</name>
</gene>
<proteinExistence type="predicted"/>
<dbReference type="InterPro" id="IPR003616">
    <property type="entry name" value="Post-SET_dom"/>
</dbReference>
<keyword evidence="9" id="KW-1185">Reference proteome</keyword>
<dbReference type="Proteomes" id="UP001226867">
    <property type="component" value="Unassembled WGS sequence"/>
</dbReference>
<comment type="caution">
    <text evidence="8">The sequence shown here is derived from an EMBL/GenBank/DDBJ whole genome shotgun (WGS) entry which is preliminary data.</text>
</comment>
<feature type="domain" description="SET" evidence="6">
    <location>
        <begin position="22"/>
        <end position="135"/>
    </location>
</feature>
<dbReference type="InterPro" id="IPR001214">
    <property type="entry name" value="SET_dom"/>
</dbReference>
<evidence type="ECO:0000313" key="8">
    <source>
        <dbReference type="EMBL" id="MDP9898634.1"/>
    </source>
</evidence>
<dbReference type="InterPro" id="IPR050777">
    <property type="entry name" value="SET2_Histone-Lys_MeTrsfase"/>
</dbReference>
<evidence type="ECO:0000256" key="2">
    <source>
        <dbReference type="ARBA" id="ARBA00022454"/>
    </source>
</evidence>
<organism evidence="8 9">
    <name type="scientific">Variovorax ginsengisoli</name>
    <dbReference type="NCBI Taxonomy" id="363844"/>
    <lineage>
        <taxon>Bacteria</taxon>
        <taxon>Pseudomonadati</taxon>
        <taxon>Pseudomonadota</taxon>
        <taxon>Betaproteobacteria</taxon>
        <taxon>Burkholderiales</taxon>
        <taxon>Comamonadaceae</taxon>
        <taxon>Variovorax</taxon>
    </lineage>
</organism>
<feature type="domain" description="Post-SET" evidence="7">
    <location>
        <begin position="145"/>
        <end position="161"/>
    </location>
</feature>
<evidence type="ECO:0000256" key="3">
    <source>
        <dbReference type="ARBA" id="ARBA00022603"/>
    </source>
</evidence>
<evidence type="ECO:0000259" key="6">
    <source>
        <dbReference type="PROSITE" id="PS50280"/>
    </source>
</evidence>
<sequence length="164" mass="17354">MNASFPPQHLAKKGYGKQMGTAPIRVGPSGVHGTGAFAARALPARTFLGFYEGRRYPAAQAAAMQWDGQLTYLAMLSSGEVIDGSDGGNATRFLNHSCDPNCEAFEDEDRAGRPVFRFQTLRAVAAGEELSVDYGLEADDGSTAADYPCRCGAANCRGTLLAPD</sequence>
<reference evidence="8 9" key="1">
    <citation type="submission" date="2023-07" db="EMBL/GenBank/DDBJ databases">
        <title>Sorghum-associated microbial communities from plants grown in Nebraska, USA.</title>
        <authorList>
            <person name="Schachtman D."/>
        </authorList>
    </citation>
    <scope>NUCLEOTIDE SEQUENCE [LARGE SCALE GENOMIC DNA]</scope>
    <source>
        <strain evidence="8 9">DS1607</strain>
    </source>
</reference>
<keyword evidence="3" id="KW-0489">Methyltransferase</keyword>
<accession>A0ABT9S2Q7</accession>
<dbReference type="PANTHER" id="PTHR22884">
    <property type="entry name" value="SET DOMAIN PROTEINS"/>
    <property type="match status" value="1"/>
</dbReference>
<keyword evidence="4" id="KW-0808">Transferase</keyword>
<dbReference type="SMART" id="SM00317">
    <property type="entry name" value="SET"/>
    <property type="match status" value="1"/>
</dbReference>
<evidence type="ECO:0000256" key="4">
    <source>
        <dbReference type="ARBA" id="ARBA00022679"/>
    </source>
</evidence>
<dbReference type="EMBL" id="JAUSRO010000003">
    <property type="protein sequence ID" value="MDP9898634.1"/>
    <property type="molecule type" value="Genomic_DNA"/>
</dbReference>
<evidence type="ECO:0000313" key="9">
    <source>
        <dbReference type="Proteomes" id="UP001226867"/>
    </source>
</evidence>
<dbReference type="PROSITE" id="PS50868">
    <property type="entry name" value="POST_SET"/>
    <property type="match status" value="1"/>
</dbReference>
<evidence type="ECO:0000256" key="1">
    <source>
        <dbReference type="ARBA" id="ARBA00004286"/>
    </source>
</evidence>